<protein>
    <recommendedName>
        <fullName evidence="8">Major facilitator superfamily (MFS) profile domain-containing protein</fullName>
    </recommendedName>
</protein>
<accession>M3AJV0</accession>
<dbReference type="FunFam" id="1.20.1250.20:FF:000082">
    <property type="entry name" value="MFS multidrug transporter, putative"/>
    <property type="match status" value="1"/>
</dbReference>
<evidence type="ECO:0000256" key="7">
    <source>
        <dbReference type="SAM" id="Phobius"/>
    </source>
</evidence>
<evidence type="ECO:0000313" key="9">
    <source>
        <dbReference type="EMBL" id="EME84841.1"/>
    </source>
</evidence>
<evidence type="ECO:0000256" key="3">
    <source>
        <dbReference type="ARBA" id="ARBA00022692"/>
    </source>
</evidence>
<dbReference type="Gene3D" id="1.20.1250.20">
    <property type="entry name" value="MFS general substrate transporter like domains"/>
    <property type="match status" value="1"/>
</dbReference>
<dbReference type="InterPro" id="IPR011701">
    <property type="entry name" value="MFS"/>
</dbReference>
<keyword evidence="4 7" id="KW-1133">Transmembrane helix</keyword>
<feature type="transmembrane region" description="Helical" evidence="7">
    <location>
        <begin position="272"/>
        <end position="291"/>
    </location>
</feature>
<evidence type="ECO:0000256" key="1">
    <source>
        <dbReference type="ARBA" id="ARBA00004141"/>
    </source>
</evidence>
<keyword evidence="10" id="KW-1185">Reference proteome</keyword>
<feature type="transmembrane region" description="Helical" evidence="7">
    <location>
        <begin position="39"/>
        <end position="58"/>
    </location>
</feature>
<dbReference type="Proteomes" id="UP000016932">
    <property type="component" value="Unassembled WGS sequence"/>
</dbReference>
<feature type="transmembrane region" description="Helical" evidence="7">
    <location>
        <begin position="354"/>
        <end position="375"/>
    </location>
</feature>
<dbReference type="PANTHER" id="PTHR23502">
    <property type="entry name" value="MAJOR FACILITATOR SUPERFAMILY"/>
    <property type="match status" value="1"/>
</dbReference>
<dbReference type="CDD" id="cd17323">
    <property type="entry name" value="MFS_Tpo1_MDR_like"/>
    <property type="match status" value="1"/>
</dbReference>
<gene>
    <name evidence="9" type="ORF">MYCFIDRAFT_195784</name>
</gene>
<dbReference type="InterPro" id="IPR036259">
    <property type="entry name" value="MFS_trans_sf"/>
</dbReference>
<feature type="transmembrane region" description="Helical" evidence="7">
    <location>
        <begin position="197"/>
        <end position="216"/>
    </location>
</feature>
<feature type="transmembrane region" description="Helical" evidence="7">
    <location>
        <begin position="311"/>
        <end position="333"/>
    </location>
</feature>
<feature type="transmembrane region" description="Helical" evidence="7">
    <location>
        <begin position="108"/>
        <end position="127"/>
    </location>
</feature>
<dbReference type="PROSITE" id="PS50850">
    <property type="entry name" value="MFS"/>
    <property type="match status" value="1"/>
</dbReference>
<comment type="similarity">
    <text evidence="2">Belongs to the major facilitator superfamily.</text>
</comment>
<comment type="subcellular location">
    <subcellularLocation>
        <location evidence="1">Membrane</location>
        <topology evidence="1">Multi-pass membrane protein</topology>
    </subcellularLocation>
</comment>
<dbReference type="OrthoDB" id="5141738at2759"/>
<evidence type="ECO:0000256" key="6">
    <source>
        <dbReference type="SAM" id="MobiDB-lite"/>
    </source>
</evidence>
<feature type="domain" description="Major facilitator superfamily (MFS) profile" evidence="8">
    <location>
        <begin position="41"/>
        <end position="471"/>
    </location>
</feature>
<dbReference type="HOGENOM" id="CLU_008455_11_2_1"/>
<feature type="region of interest" description="Disordered" evidence="6">
    <location>
        <begin position="1"/>
        <end position="20"/>
    </location>
</feature>
<dbReference type="SUPFAM" id="SSF103473">
    <property type="entry name" value="MFS general substrate transporter"/>
    <property type="match status" value="1"/>
</dbReference>
<dbReference type="AlphaFoldDB" id="M3AJV0"/>
<sequence length="517" mass="56825">MSNDSSELEKGDDPPPPTIITFEENDPENPYNWSKRKKAFTVFLASTVILNSTLSSSLPSLASPQLHSHFHVQTALQLVLPNSIFLVGYIFGPMLWAPLSENYGRRSIILGTYLSYTIWVLACALAPTWPGFLVFRFLTGFFGSTPISLTGGLFADILESPVWRGRSIAWFMALASFGPALAPIPSGYLAERYSWRWPFWLGVVLAGVCAVPLVFLPETFGPRILLLKARRIRKEKEGGNVFAELEIQKTSTKQLFTQVLGRPLRMVLTEPIVSACGLYLSLIYAIQFMLFQSYSVIFPPVYGFGPGETGLAFLAIALGNLPIALVFVLWWDGYLRRAKAGGKEWAFKEEYQRLPLAILGGPLFAAGLFWIGWGARKDVHWIVPILGGLPLGIGFVLIFVALANYIVDSYTTLSASALGGMSMARSTFGVVLPFAARPMYETLGVAWACSLLGFLGFACCLIPFVFIKYGPALRARSKICQEIAKQKAIKLHSAPPGDEEAGQAGVKEEETLVLRNA</sequence>
<feature type="transmembrane region" description="Helical" evidence="7">
    <location>
        <begin position="167"/>
        <end position="185"/>
    </location>
</feature>
<feature type="transmembrane region" description="Helical" evidence="7">
    <location>
        <begin position="442"/>
        <end position="467"/>
    </location>
</feature>
<dbReference type="GO" id="GO:0022857">
    <property type="term" value="F:transmembrane transporter activity"/>
    <property type="evidence" value="ECO:0007669"/>
    <property type="project" value="InterPro"/>
</dbReference>
<evidence type="ECO:0000256" key="2">
    <source>
        <dbReference type="ARBA" id="ARBA00008335"/>
    </source>
</evidence>
<dbReference type="InterPro" id="IPR020846">
    <property type="entry name" value="MFS_dom"/>
</dbReference>
<dbReference type="PANTHER" id="PTHR23502:SF74">
    <property type="entry name" value="MAJOR FACILITATOR SUPERFAMILY (MFS) PROFILE DOMAIN-CONTAINING PROTEIN"/>
    <property type="match status" value="1"/>
</dbReference>
<reference evidence="9 10" key="1">
    <citation type="journal article" date="2012" name="PLoS Pathog.">
        <title>Diverse lifestyles and strategies of plant pathogenesis encoded in the genomes of eighteen Dothideomycetes fungi.</title>
        <authorList>
            <person name="Ohm R.A."/>
            <person name="Feau N."/>
            <person name="Henrissat B."/>
            <person name="Schoch C.L."/>
            <person name="Horwitz B.A."/>
            <person name="Barry K.W."/>
            <person name="Condon B.J."/>
            <person name="Copeland A.C."/>
            <person name="Dhillon B."/>
            <person name="Glaser F."/>
            <person name="Hesse C.N."/>
            <person name="Kosti I."/>
            <person name="LaButti K."/>
            <person name="Lindquist E.A."/>
            <person name="Lucas S."/>
            <person name="Salamov A.A."/>
            <person name="Bradshaw R.E."/>
            <person name="Ciuffetti L."/>
            <person name="Hamelin R.C."/>
            <person name="Kema G.H.J."/>
            <person name="Lawrence C."/>
            <person name="Scott J.A."/>
            <person name="Spatafora J.W."/>
            <person name="Turgeon B.G."/>
            <person name="de Wit P.J.G.M."/>
            <person name="Zhong S."/>
            <person name="Goodwin S.B."/>
            <person name="Grigoriev I.V."/>
        </authorList>
    </citation>
    <scope>NUCLEOTIDE SEQUENCE [LARGE SCALE GENOMIC DNA]</scope>
    <source>
        <strain evidence="9 10">CIRAD86</strain>
    </source>
</reference>
<feature type="transmembrane region" description="Helical" evidence="7">
    <location>
        <begin position="78"/>
        <end position="96"/>
    </location>
</feature>
<keyword evidence="5 7" id="KW-0472">Membrane</keyword>
<proteinExistence type="inferred from homology"/>
<feature type="transmembrane region" description="Helical" evidence="7">
    <location>
        <begin position="133"/>
        <end position="155"/>
    </location>
</feature>
<evidence type="ECO:0000256" key="4">
    <source>
        <dbReference type="ARBA" id="ARBA00022989"/>
    </source>
</evidence>
<evidence type="ECO:0000259" key="8">
    <source>
        <dbReference type="PROSITE" id="PS50850"/>
    </source>
</evidence>
<dbReference type="GeneID" id="19335525"/>
<dbReference type="VEuPathDB" id="FungiDB:MYCFIDRAFT_195784"/>
<dbReference type="RefSeq" id="XP_007925410.1">
    <property type="nucleotide sequence ID" value="XM_007927219.1"/>
</dbReference>
<dbReference type="EMBL" id="KB446557">
    <property type="protein sequence ID" value="EME84841.1"/>
    <property type="molecule type" value="Genomic_DNA"/>
</dbReference>
<dbReference type="GO" id="GO:0005886">
    <property type="term" value="C:plasma membrane"/>
    <property type="evidence" value="ECO:0007669"/>
    <property type="project" value="TreeGrafter"/>
</dbReference>
<keyword evidence="3 7" id="KW-0812">Transmembrane</keyword>
<dbReference type="KEGG" id="pfj:MYCFIDRAFT_195784"/>
<feature type="compositionally biased region" description="Basic and acidic residues" evidence="6">
    <location>
        <begin position="506"/>
        <end position="517"/>
    </location>
</feature>
<evidence type="ECO:0000256" key="5">
    <source>
        <dbReference type="ARBA" id="ARBA00023136"/>
    </source>
</evidence>
<feature type="transmembrane region" description="Helical" evidence="7">
    <location>
        <begin position="415"/>
        <end position="436"/>
    </location>
</feature>
<dbReference type="Pfam" id="PF07690">
    <property type="entry name" value="MFS_1"/>
    <property type="match status" value="1"/>
</dbReference>
<evidence type="ECO:0000313" key="10">
    <source>
        <dbReference type="Proteomes" id="UP000016932"/>
    </source>
</evidence>
<organism evidence="9 10">
    <name type="scientific">Pseudocercospora fijiensis (strain CIRAD86)</name>
    <name type="common">Black leaf streak disease fungus</name>
    <name type="synonym">Mycosphaerella fijiensis</name>
    <dbReference type="NCBI Taxonomy" id="383855"/>
    <lineage>
        <taxon>Eukaryota</taxon>
        <taxon>Fungi</taxon>
        <taxon>Dikarya</taxon>
        <taxon>Ascomycota</taxon>
        <taxon>Pezizomycotina</taxon>
        <taxon>Dothideomycetes</taxon>
        <taxon>Dothideomycetidae</taxon>
        <taxon>Mycosphaerellales</taxon>
        <taxon>Mycosphaerellaceae</taxon>
        <taxon>Pseudocercospora</taxon>
    </lineage>
</organism>
<feature type="region of interest" description="Disordered" evidence="6">
    <location>
        <begin position="494"/>
        <end position="517"/>
    </location>
</feature>
<dbReference type="eggNOG" id="KOG0255">
    <property type="taxonomic scope" value="Eukaryota"/>
</dbReference>
<name>M3AJV0_PSEFD</name>
<feature type="transmembrane region" description="Helical" evidence="7">
    <location>
        <begin position="381"/>
        <end position="403"/>
    </location>
</feature>